<evidence type="ECO:0000313" key="1">
    <source>
        <dbReference type="EMBL" id="KAJ9094004.1"/>
    </source>
</evidence>
<reference evidence="1" key="1">
    <citation type="submission" date="2023-04" db="EMBL/GenBank/DDBJ databases">
        <title>Draft Genome sequencing of Naganishia species isolated from polar environments using Oxford Nanopore Technology.</title>
        <authorList>
            <person name="Leo P."/>
            <person name="Venkateswaran K."/>
        </authorList>
    </citation>
    <scope>NUCLEOTIDE SEQUENCE</scope>
    <source>
        <strain evidence="1">MNA-CCFEE 5262</strain>
    </source>
</reference>
<accession>A0ACC2V4T9</accession>
<dbReference type="EMBL" id="JASBWS010000144">
    <property type="protein sequence ID" value="KAJ9094004.1"/>
    <property type="molecule type" value="Genomic_DNA"/>
</dbReference>
<proteinExistence type="predicted"/>
<dbReference type="Proteomes" id="UP001230649">
    <property type="component" value="Unassembled WGS sequence"/>
</dbReference>
<evidence type="ECO:0000313" key="2">
    <source>
        <dbReference type="Proteomes" id="UP001230649"/>
    </source>
</evidence>
<protein>
    <submittedName>
        <fullName evidence="1">Uncharacterized protein</fullName>
    </submittedName>
</protein>
<gene>
    <name evidence="1" type="ORF">QFC20_006984</name>
</gene>
<keyword evidence="2" id="KW-1185">Reference proteome</keyword>
<comment type="caution">
    <text evidence="1">The sequence shown here is derived from an EMBL/GenBank/DDBJ whole genome shotgun (WGS) entry which is preliminary data.</text>
</comment>
<sequence length="153" mass="16928">MVHPMALSSLFPNPRPQKLSNAPLPAYERLLDLCATHAQSTSDSPSYNGALNRQCPLLALHTSLTDLQTYLSNPLRAVHPPTGHELQWETGMQEMTRTFTRALTQGVKEVRMSGMQDDEVRVLVGHAEGIVKGQRIKADTMMGMDETTGFLLL</sequence>
<name>A0ACC2V4T9_9TREE</name>
<organism evidence="1 2">
    <name type="scientific">Naganishia adeliensis</name>
    <dbReference type="NCBI Taxonomy" id="92952"/>
    <lineage>
        <taxon>Eukaryota</taxon>
        <taxon>Fungi</taxon>
        <taxon>Dikarya</taxon>
        <taxon>Basidiomycota</taxon>
        <taxon>Agaricomycotina</taxon>
        <taxon>Tremellomycetes</taxon>
        <taxon>Filobasidiales</taxon>
        <taxon>Filobasidiaceae</taxon>
        <taxon>Naganishia</taxon>
    </lineage>
</organism>